<feature type="compositionally biased region" description="Basic and acidic residues" evidence="1">
    <location>
        <begin position="76"/>
        <end position="88"/>
    </location>
</feature>
<dbReference type="EMBL" id="FNSD01000001">
    <property type="protein sequence ID" value="SEC14371.1"/>
    <property type="molecule type" value="Genomic_DNA"/>
</dbReference>
<name>A0A1H4Q446_9BACT</name>
<organism evidence="2 3">
    <name type="scientific">Terriglobus roseus</name>
    <dbReference type="NCBI Taxonomy" id="392734"/>
    <lineage>
        <taxon>Bacteria</taxon>
        <taxon>Pseudomonadati</taxon>
        <taxon>Acidobacteriota</taxon>
        <taxon>Terriglobia</taxon>
        <taxon>Terriglobales</taxon>
        <taxon>Acidobacteriaceae</taxon>
        <taxon>Terriglobus</taxon>
    </lineage>
</organism>
<proteinExistence type="predicted"/>
<sequence>MDDEIRNDPPGKPIAIDAPVSRNKTLRVKLATSLRRQAELVARGQGVSLSYLVNKAIEEKIARFKSMKENQPGGRDSVHLVEKIRKSG</sequence>
<evidence type="ECO:0000313" key="3">
    <source>
        <dbReference type="Proteomes" id="UP000182409"/>
    </source>
</evidence>
<dbReference type="RefSeq" id="WP_074654567.1">
    <property type="nucleotide sequence ID" value="NZ_FNSD01000001.1"/>
</dbReference>
<gene>
    <name evidence="2" type="ORF">SAMN05443244_2761</name>
</gene>
<accession>A0A1H4Q446</accession>
<evidence type="ECO:0000313" key="2">
    <source>
        <dbReference type="EMBL" id="SEC14371.1"/>
    </source>
</evidence>
<evidence type="ECO:0000256" key="1">
    <source>
        <dbReference type="SAM" id="MobiDB-lite"/>
    </source>
</evidence>
<reference evidence="2 3" key="1">
    <citation type="submission" date="2016-10" db="EMBL/GenBank/DDBJ databases">
        <authorList>
            <person name="de Groot N.N."/>
        </authorList>
    </citation>
    <scope>NUCLEOTIDE SEQUENCE [LARGE SCALE GENOMIC DNA]</scope>
    <source>
        <strain evidence="2 3">AB35.6</strain>
    </source>
</reference>
<protein>
    <submittedName>
        <fullName evidence="2">Uncharacterized protein</fullName>
    </submittedName>
</protein>
<dbReference type="AlphaFoldDB" id="A0A1H4Q446"/>
<dbReference type="Proteomes" id="UP000182409">
    <property type="component" value="Unassembled WGS sequence"/>
</dbReference>
<feature type="region of interest" description="Disordered" evidence="1">
    <location>
        <begin position="68"/>
        <end position="88"/>
    </location>
</feature>